<evidence type="ECO:0000256" key="2">
    <source>
        <dbReference type="ARBA" id="ARBA00001947"/>
    </source>
</evidence>
<name>A0A0D0K7H3_AGRTU</name>
<protein>
    <recommendedName>
        <fullName evidence="4">NAD(+) diphosphatase</fullName>
        <ecNumber evidence="4">3.6.1.22</ecNumber>
    </recommendedName>
</protein>
<keyword evidence="8" id="KW-0520">NAD</keyword>
<dbReference type="PANTHER" id="PTHR42904:SF6">
    <property type="entry name" value="NAD-CAPPED RNA HYDROLASE NUDT12"/>
    <property type="match status" value="1"/>
</dbReference>
<gene>
    <name evidence="11" type="ORF">RU07_03385</name>
</gene>
<dbReference type="Pfam" id="PF09296">
    <property type="entry name" value="NUDIX-like"/>
    <property type="match status" value="1"/>
</dbReference>
<dbReference type="PROSITE" id="PS51462">
    <property type="entry name" value="NUDIX"/>
    <property type="match status" value="1"/>
</dbReference>
<organism evidence="11 12">
    <name type="scientific">Agrobacterium tumefaciens</name>
    <dbReference type="NCBI Taxonomy" id="358"/>
    <lineage>
        <taxon>Bacteria</taxon>
        <taxon>Pseudomonadati</taxon>
        <taxon>Pseudomonadota</taxon>
        <taxon>Alphaproteobacteria</taxon>
        <taxon>Hyphomicrobiales</taxon>
        <taxon>Rhizobiaceae</taxon>
        <taxon>Rhizobium/Agrobacterium group</taxon>
        <taxon>Agrobacterium</taxon>
        <taxon>Agrobacterium tumefaciens complex</taxon>
    </lineage>
</organism>
<dbReference type="InterPro" id="IPR020084">
    <property type="entry name" value="NUDIX_hydrolase_CS"/>
</dbReference>
<evidence type="ECO:0000256" key="1">
    <source>
        <dbReference type="ARBA" id="ARBA00001946"/>
    </source>
</evidence>
<comment type="cofactor">
    <cofactor evidence="2">
        <name>Zn(2+)</name>
        <dbReference type="ChEBI" id="CHEBI:29105"/>
    </cofactor>
</comment>
<dbReference type="OrthoDB" id="9791656at2"/>
<evidence type="ECO:0000313" key="12">
    <source>
        <dbReference type="Proteomes" id="UP000035017"/>
    </source>
</evidence>
<comment type="cofactor">
    <cofactor evidence="1">
        <name>Mg(2+)</name>
        <dbReference type="ChEBI" id="CHEBI:18420"/>
    </cofactor>
</comment>
<dbReference type="GO" id="GO:0046872">
    <property type="term" value="F:metal ion binding"/>
    <property type="evidence" value="ECO:0007669"/>
    <property type="project" value="UniProtKB-KW"/>
</dbReference>
<dbReference type="Pfam" id="PF00293">
    <property type="entry name" value="NUDIX"/>
    <property type="match status" value="1"/>
</dbReference>
<dbReference type="Gene3D" id="3.90.79.20">
    <property type="match status" value="1"/>
</dbReference>
<evidence type="ECO:0000256" key="3">
    <source>
        <dbReference type="ARBA" id="ARBA00009595"/>
    </source>
</evidence>
<dbReference type="EC" id="3.6.1.22" evidence="4"/>
<accession>A0A0D0K7H3</accession>
<proteinExistence type="inferred from homology"/>
<dbReference type="InterPro" id="IPR000086">
    <property type="entry name" value="NUDIX_hydrolase_dom"/>
</dbReference>
<comment type="similarity">
    <text evidence="3">Belongs to the Nudix hydrolase family. NudC subfamily.</text>
</comment>
<evidence type="ECO:0000256" key="7">
    <source>
        <dbReference type="ARBA" id="ARBA00022842"/>
    </source>
</evidence>
<dbReference type="AlphaFoldDB" id="A0A0D0K7H3"/>
<dbReference type="InterPro" id="IPR015797">
    <property type="entry name" value="NUDIX_hydrolase-like_dom_sf"/>
</dbReference>
<dbReference type="InterPro" id="IPR049734">
    <property type="entry name" value="NudC-like_C"/>
</dbReference>
<dbReference type="GO" id="GO:0005829">
    <property type="term" value="C:cytosol"/>
    <property type="evidence" value="ECO:0007669"/>
    <property type="project" value="TreeGrafter"/>
</dbReference>
<dbReference type="InterPro" id="IPR050241">
    <property type="entry name" value="NAD-cap_RNA_hydrolase_NudC"/>
</dbReference>
<dbReference type="PANTHER" id="PTHR42904">
    <property type="entry name" value="NUDIX HYDROLASE, NUDC SUBFAMILY"/>
    <property type="match status" value="1"/>
</dbReference>
<dbReference type="Gene3D" id="3.90.79.10">
    <property type="entry name" value="Nucleoside Triphosphate Pyrophosphohydrolase"/>
    <property type="match status" value="1"/>
</dbReference>
<sequence>MTSSSIFTTNAPHPEPSTMTAFSQNGLDRLAEKRTEDCVIDALKVEGTHLLAFSGSKLILKHDDQVLDPLFAAYELAELEPSFDDAILLGHKDNGEPRIAVPVGIAPDALASHYKAVDARTLYRDQLIGDELLGEVAQAVALINWNRDNHFCGRCGGTMETRIGGYKRICAACEHTIFPRTDPVVIMLTIDIERELCLLGRGPHFAPGMYSCLAGFVEPGETIENAVRRETREEANIEVGRVRYHASQPWPMPHTLMIGCYAEALSRDITRDEAELEDCRWFTREETEALLNATSADGRLPPPRGAIAQRLMRDWIDWGKAVEQAD</sequence>
<comment type="caution">
    <text evidence="11">The sequence shown here is derived from an EMBL/GenBank/DDBJ whole genome shotgun (WGS) entry which is preliminary data.</text>
</comment>
<evidence type="ECO:0000256" key="5">
    <source>
        <dbReference type="ARBA" id="ARBA00022723"/>
    </source>
</evidence>
<dbReference type="GO" id="GO:0006742">
    <property type="term" value="P:NADP+ catabolic process"/>
    <property type="evidence" value="ECO:0007669"/>
    <property type="project" value="TreeGrafter"/>
</dbReference>
<evidence type="ECO:0000256" key="8">
    <source>
        <dbReference type="ARBA" id="ARBA00023027"/>
    </source>
</evidence>
<evidence type="ECO:0000313" key="11">
    <source>
        <dbReference type="EMBL" id="KIQ04578.1"/>
    </source>
</evidence>
<keyword evidence="6" id="KW-0378">Hydrolase</keyword>
<feature type="domain" description="Nudix hydrolase" evidence="10">
    <location>
        <begin position="179"/>
        <end position="313"/>
    </location>
</feature>
<dbReference type="SUPFAM" id="SSF55811">
    <property type="entry name" value="Nudix"/>
    <property type="match status" value="1"/>
</dbReference>
<dbReference type="InterPro" id="IPR015375">
    <property type="entry name" value="NADH_PPase-like_N"/>
</dbReference>
<dbReference type="CDD" id="cd03429">
    <property type="entry name" value="NUDIX_NADH_pyrophosphatase_Nudt13"/>
    <property type="match status" value="1"/>
</dbReference>
<evidence type="ECO:0000256" key="6">
    <source>
        <dbReference type="ARBA" id="ARBA00022801"/>
    </source>
</evidence>
<comment type="catalytic activity">
    <reaction evidence="9">
        <text>a 5'-end NAD(+)-phospho-ribonucleoside in mRNA + H2O = a 5'-end phospho-adenosine-phospho-ribonucleoside in mRNA + beta-nicotinamide D-ribonucleotide + 2 H(+)</text>
        <dbReference type="Rhea" id="RHEA:60876"/>
        <dbReference type="Rhea" id="RHEA-COMP:15698"/>
        <dbReference type="Rhea" id="RHEA-COMP:15719"/>
        <dbReference type="ChEBI" id="CHEBI:14649"/>
        <dbReference type="ChEBI" id="CHEBI:15377"/>
        <dbReference type="ChEBI" id="CHEBI:15378"/>
        <dbReference type="ChEBI" id="CHEBI:144029"/>
        <dbReference type="ChEBI" id="CHEBI:144051"/>
    </reaction>
    <physiologicalReaction direction="left-to-right" evidence="9">
        <dbReference type="Rhea" id="RHEA:60877"/>
    </physiologicalReaction>
</comment>
<evidence type="ECO:0000259" key="10">
    <source>
        <dbReference type="PROSITE" id="PS51462"/>
    </source>
</evidence>
<dbReference type="NCBIfam" id="NF001299">
    <property type="entry name" value="PRK00241.1"/>
    <property type="match status" value="1"/>
</dbReference>
<dbReference type="EMBL" id="JXQV01000004">
    <property type="protein sequence ID" value="KIQ04578.1"/>
    <property type="molecule type" value="Genomic_DNA"/>
</dbReference>
<evidence type="ECO:0000256" key="9">
    <source>
        <dbReference type="ARBA" id="ARBA00023679"/>
    </source>
</evidence>
<keyword evidence="7" id="KW-0460">Magnesium</keyword>
<dbReference type="GO" id="GO:0035529">
    <property type="term" value="F:NADH pyrophosphatase activity"/>
    <property type="evidence" value="ECO:0007669"/>
    <property type="project" value="TreeGrafter"/>
</dbReference>
<dbReference type="Proteomes" id="UP000035017">
    <property type="component" value="Unassembled WGS sequence"/>
</dbReference>
<reference evidence="11 12" key="1">
    <citation type="submission" date="2014-12" db="EMBL/GenBank/DDBJ databases">
        <title>16Stimator: statistical estimation of ribosomal gene copy numbers from draft genome assemblies.</title>
        <authorList>
            <person name="Perisin M.A."/>
            <person name="Vetter M."/>
            <person name="Gilbert J.A."/>
            <person name="Bergelson J."/>
        </authorList>
    </citation>
    <scope>NUCLEOTIDE SEQUENCE [LARGE SCALE GENOMIC DNA]</scope>
    <source>
        <strain evidence="11 12">MEJ076</strain>
    </source>
</reference>
<dbReference type="GO" id="GO:0019677">
    <property type="term" value="P:NAD+ catabolic process"/>
    <property type="evidence" value="ECO:0007669"/>
    <property type="project" value="TreeGrafter"/>
</dbReference>
<evidence type="ECO:0000256" key="4">
    <source>
        <dbReference type="ARBA" id="ARBA00012381"/>
    </source>
</evidence>
<dbReference type="Pfam" id="PF09297">
    <property type="entry name" value="Zn_ribbon_NUD"/>
    <property type="match status" value="1"/>
</dbReference>
<keyword evidence="5" id="KW-0479">Metal-binding</keyword>
<dbReference type="InterPro" id="IPR015376">
    <property type="entry name" value="Znr_NADH_PPase"/>
</dbReference>
<dbReference type="PROSITE" id="PS00893">
    <property type="entry name" value="NUDIX_BOX"/>
    <property type="match status" value="1"/>
</dbReference>